<evidence type="ECO:0000313" key="2">
    <source>
        <dbReference type="Proteomes" id="UP000485058"/>
    </source>
</evidence>
<feature type="non-terminal residue" evidence="1">
    <location>
        <position position="45"/>
    </location>
</feature>
<gene>
    <name evidence="1" type="ORF">HaLaN_10670</name>
</gene>
<feature type="non-terminal residue" evidence="1">
    <location>
        <position position="1"/>
    </location>
</feature>
<dbReference type="EMBL" id="BLLF01000745">
    <property type="protein sequence ID" value="GFH14584.1"/>
    <property type="molecule type" value="Genomic_DNA"/>
</dbReference>
<comment type="caution">
    <text evidence="1">The sequence shown here is derived from an EMBL/GenBank/DDBJ whole genome shotgun (WGS) entry which is preliminary data.</text>
</comment>
<evidence type="ECO:0000313" key="1">
    <source>
        <dbReference type="EMBL" id="GFH14584.1"/>
    </source>
</evidence>
<dbReference type="AlphaFoldDB" id="A0A699Z6T2"/>
<dbReference type="Proteomes" id="UP000485058">
    <property type="component" value="Unassembled WGS sequence"/>
</dbReference>
<keyword evidence="2" id="KW-1185">Reference proteome</keyword>
<organism evidence="1 2">
    <name type="scientific">Haematococcus lacustris</name>
    <name type="common">Green alga</name>
    <name type="synonym">Haematococcus pluvialis</name>
    <dbReference type="NCBI Taxonomy" id="44745"/>
    <lineage>
        <taxon>Eukaryota</taxon>
        <taxon>Viridiplantae</taxon>
        <taxon>Chlorophyta</taxon>
        <taxon>core chlorophytes</taxon>
        <taxon>Chlorophyceae</taxon>
        <taxon>CS clade</taxon>
        <taxon>Chlamydomonadales</taxon>
        <taxon>Haematococcaceae</taxon>
        <taxon>Haematococcus</taxon>
    </lineage>
</organism>
<proteinExistence type="predicted"/>
<accession>A0A699Z6T2</accession>
<name>A0A699Z6T2_HAELA</name>
<reference evidence="1 2" key="1">
    <citation type="submission" date="2020-02" db="EMBL/GenBank/DDBJ databases">
        <title>Draft genome sequence of Haematococcus lacustris strain NIES-144.</title>
        <authorList>
            <person name="Morimoto D."/>
            <person name="Nakagawa S."/>
            <person name="Yoshida T."/>
            <person name="Sawayama S."/>
        </authorList>
    </citation>
    <scope>NUCLEOTIDE SEQUENCE [LARGE SCALE GENOMIC DNA]</scope>
    <source>
        <strain evidence="1 2">NIES-144</strain>
    </source>
</reference>
<sequence>MGTYFTRGSLTYTAPVLVADPALNIRLTDIGAMTSAFPLAYGVSK</sequence>
<protein>
    <submittedName>
        <fullName evidence="1">MFS domain-containing protein</fullName>
    </submittedName>
</protein>